<dbReference type="PRINTS" id="PR00598">
    <property type="entry name" value="HTHMARR"/>
</dbReference>
<dbReference type="GO" id="GO:0003677">
    <property type="term" value="F:DNA binding"/>
    <property type="evidence" value="ECO:0007669"/>
    <property type="project" value="UniProtKB-KW"/>
</dbReference>
<keyword evidence="2" id="KW-0238">DNA-binding</keyword>
<evidence type="ECO:0000256" key="2">
    <source>
        <dbReference type="ARBA" id="ARBA00023125"/>
    </source>
</evidence>
<protein>
    <submittedName>
        <fullName evidence="5">Multidrug resistance operon repressor</fullName>
    </submittedName>
</protein>
<dbReference type="OrthoDB" id="32523at2"/>
<evidence type="ECO:0000313" key="5">
    <source>
        <dbReference type="EMBL" id="ODJ85657.1"/>
    </source>
</evidence>
<keyword evidence="6" id="KW-1185">Reference proteome</keyword>
<evidence type="ECO:0000256" key="3">
    <source>
        <dbReference type="ARBA" id="ARBA00023163"/>
    </source>
</evidence>
<organism evidence="5 6">
    <name type="scientific">Candidatus Thiodiazotropha endolucinida</name>
    <dbReference type="NCBI Taxonomy" id="1655433"/>
    <lineage>
        <taxon>Bacteria</taxon>
        <taxon>Pseudomonadati</taxon>
        <taxon>Pseudomonadota</taxon>
        <taxon>Gammaproteobacteria</taxon>
        <taxon>Chromatiales</taxon>
        <taxon>Sedimenticolaceae</taxon>
        <taxon>Candidatus Thiodiazotropha</taxon>
    </lineage>
</organism>
<dbReference type="PANTHER" id="PTHR42756:SF1">
    <property type="entry name" value="TRANSCRIPTIONAL REPRESSOR OF EMRAB OPERON"/>
    <property type="match status" value="1"/>
</dbReference>
<dbReference type="PANTHER" id="PTHR42756">
    <property type="entry name" value="TRANSCRIPTIONAL REGULATOR, MARR"/>
    <property type="match status" value="1"/>
</dbReference>
<keyword evidence="1" id="KW-0805">Transcription regulation</keyword>
<reference evidence="5 6" key="1">
    <citation type="submission" date="2016-06" db="EMBL/GenBank/DDBJ databases">
        <title>Genome sequence of endosymbiont of Candidatus Endolucinida thiodiazotropha.</title>
        <authorList>
            <person name="Poehlein A."/>
            <person name="Koenig S."/>
            <person name="Heiden S.E."/>
            <person name="Thuermer A."/>
            <person name="Voget S."/>
            <person name="Daniel R."/>
            <person name="Markert S."/>
            <person name="Gros O."/>
            <person name="Schweder T."/>
        </authorList>
    </citation>
    <scope>NUCLEOTIDE SEQUENCE [LARGE SCALE GENOMIC DNA]</scope>
    <source>
        <strain evidence="5 6">COS</strain>
    </source>
</reference>
<dbReference type="GO" id="GO:0003700">
    <property type="term" value="F:DNA-binding transcription factor activity"/>
    <property type="evidence" value="ECO:0007669"/>
    <property type="project" value="InterPro"/>
</dbReference>
<dbReference type="InterPro" id="IPR000835">
    <property type="entry name" value="HTH_MarR-typ"/>
</dbReference>
<dbReference type="Pfam" id="PF01047">
    <property type="entry name" value="MarR"/>
    <property type="match status" value="1"/>
</dbReference>
<dbReference type="InterPro" id="IPR036388">
    <property type="entry name" value="WH-like_DNA-bd_sf"/>
</dbReference>
<dbReference type="EMBL" id="MARB01000041">
    <property type="protein sequence ID" value="ODJ85657.1"/>
    <property type="molecule type" value="Genomic_DNA"/>
</dbReference>
<proteinExistence type="predicted"/>
<dbReference type="SMART" id="SM00347">
    <property type="entry name" value="HTH_MARR"/>
    <property type="match status" value="1"/>
</dbReference>
<evidence type="ECO:0000259" key="4">
    <source>
        <dbReference type="PROSITE" id="PS50995"/>
    </source>
</evidence>
<evidence type="ECO:0000313" key="6">
    <source>
        <dbReference type="Proteomes" id="UP000094769"/>
    </source>
</evidence>
<name>A0A7Z0VHH3_9GAMM</name>
<sequence length="152" mass="17464">MNMVKKTESQAEKVRKGSTGWMFKILCTSLDAEMSRELKHLGLNLGQFAVLMTLSEAEGLTQSEIGKKITMPGYATTRTIDALEEKRFVERRKDDRSRRSHRIYLTEQSRRIVPQLFTIIGKVNEHLLSTLSPKEQKDLVKILTKLVLSRTE</sequence>
<accession>A0A7Z0VHH3</accession>
<gene>
    <name evidence="5" type="primary">mexR</name>
    <name evidence="5" type="ORF">CODIS_41180</name>
</gene>
<dbReference type="InterPro" id="IPR036390">
    <property type="entry name" value="WH_DNA-bd_sf"/>
</dbReference>
<feature type="domain" description="HTH marR-type" evidence="4">
    <location>
        <begin position="1"/>
        <end position="148"/>
    </location>
</feature>
<dbReference type="Gene3D" id="1.10.10.10">
    <property type="entry name" value="Winged helix-like DNA-binding domain superfamily/Winged helix DNA-binding domain"/>
    <property type="match status" value="1"/>
</dbReference>
<dbReference type="PROSITE" id="PS50995">
    <property type="entry name" value="HTH_MARR_2"/>
    <property type="match status" value="1"/>
</dbReference>
<dbReference type="Proteomes" id="UP000094769">
    <property type="component" value="Unassembled WGS sequence"/>
</dbReference>
<evidence type="ECO:0000256" key="1">
    <source>
        <dbReference type="ARBA" id="ARBA00023015"/>
    </source>
</evidence>
<dbReference type="SUPFAM" id="SSF46785">
    <property type="entry name" value="Winged helix' DNA-binding domain"/>
    <property type="match status" value="1"/>
</dbReference>
<dbReference type="AlphaFoldDB" id="A0A7Z0VHH3"/>
<comment type="caution">
    <text evidence="5">The sequence shown here is derived from an EMBL/GenBank/DDBJ whole genome shotgun (WGS) entry which is preliminary data.</text>
</comment>
<keyword evidence="3" id="KW-0804">Transcription</keyword>